<gene>
    <name evidence="2" type="ORF">EFW17_05825</name>
</gene>
<organism evidence="2 3">
    <name type="scientific">Halostreptopolyspora alba</name>
    <dbReference type="NCBI Taxonomy" id="2487137"/>
    <lineage>
        <taxon>Bacteria</taxon>
        <taxon>Bacillati</taxon>
        <taxon>Actinomycetota</taxon>
        <taxon>Actinomycetes</taxon>
        <taxon>Streptosporangiales</taxon>
        <taxon>Nocardiopsidaceae</taxon>
        <taxon>Halostreptopolyspora</taxon>
    </lineage>
</organism>
<dbReference type="EMBL" id="RJMB01000004">
    <property type="protein sequence ID" value="RNL86055.1"/>
    <property type="molecule type" value="Genomic_DNA"/>
</dbReference>
<dbReference type="RefSeq" id="WP_123200249.1">
    <property type="nucleotide sequence ID" value="NZ_RJMB01000004.1"/>
</dbReference>
<feature type="transmembrane region" description="Helical" evidence="1">
    <location>
        <begin position="187"/>
        <end position="209"/>
    </location>
</feature>
<keyword evidence="3" id="KW-1185">Reference proteome</keyword>
<feature type="transmembrane region" description="Helical" evidence="1">
    <location>
        <begin position="114"/>
        <end position="142"/>
    </location>
</feature>
<dbReference type="PANTHER" id="PTHR37305">
    <property type="entry name" value="INTEGRAL MEMBRANE PROTEIN-RELATED"/>
    <property type="match status" value="1"/>
</dbReference>
<comment type="caution">
    <text evidence="2">The sequence shown here is derived from an EMBL/GenBank/DDBJ whole genome shotgun (WGS) entry which is preliminary data.</text>
</comment>
<dbReference type="PANTHER" id="PTHR37305:SF1">
    <property type="entry name" value="MEMBRANE PROTEIN"/>
    <property type="match status" value="1"/>
</dbReference>
<evidence type="ECO:0000313" key="2">
    <source>
        <dbReference type="EMBL" id="RNL86055.1"/>
    </source>
</evidence>
<feature type="transmembrane region" description="Helical" evidence="1">
    <location>
        <begin position="154"/>
        <end position="180"/>
    </location>
</feature>
<name>A0A3N0EDX7_9ACTN</name>
<evidence type="ECO:0000256" key="1">
    <source>
        <dbReference type="SAM" id="Phobius"/>
    </source>
</evidence>
<proteinExistence type="predicted"/>
<keyword evidence="1" id="KW-0472">Membrane</keyword>
<feature type="transmembrane region" description="Helical" evidence="1">
    <location>
        <begin position="71"/>
        <end position="93"/>
    </location>
</feature>
<keyword evidence="1" id="KW-0812">Transmembrane</keyword>
<reference evidence="2 3" key="1">
    <citation type="submission" date="2018-11" db="EMBL/GenBank/DDBJ databases">
        <title>The genome draft of YIM 96095.</title>
        <authorList>
            <person name="Tang S.-K."/>
            <person name="Chunyu W.-X."/>
            <person name="Feng Y.-Z."/>
        </authorList>
    </citation>
    <scope>NUCLEOTIDE SEQUENCE [LARGE SCALE GENOMIC DNA]</scope>
    <source>
        <strain evidence="2 3">YIM 96095</strain>
    </source>
</reference>
<feature type="transmembrane region" description="Helical" evidence="1">
    <location>
        <begin position="247"/>
        <end position="267"/>
    </location>
</feature>
<sequence length="273" mass="28069">MLTNIRAELVKQAHRPASWLLLALAGVLTLTFGYGIPYAGFTGTASGAPGADSDLASMLPEMFLGNAVGGLPVFAGALALIFGVLVAGGEYGWQTWKTVLAQRPARTTVYTAKLATLAVGTLLGVLTLCAVTATASALIAVVESQPFDWPGPLALAFGAGAGWLVAFMWASLGVVLAIALRGVALPIGLGLVWLLAVQNLLATIAAPLLDWVADAQEWLPGPNAGALAYAVGTRNTPGVSDIVEPGHATLVVVAYLLAFCVAGGWLLRRRDIA</sequence>
<evidence type="ECO:0000313" key="3">
    <source>
        <dbReference type="Proteomes" id="UP000269198"/>
    </source>
</evidence>
<dbReference type="Pfam" id="PF12730">
    <property type="entry name" value="ABC2_membrane_4"/>
    <property type="match status" value="1"/>
</dbReference>
<accession>A0A3N0EDX7</accession>
<dbReference type="AlphaFoldDB" id="A0A3N0EDX7"/>
<protein>
    <submittedName>
        <fullName evidence="2">ABC transporter permease</fullName>
    </submittedName>
</protein>
<dbReference type="Proteomes" id="UP000269198">
    <property type="component" value="Unassembled WGS sequence"/>
</dbReference>
<dbReference type="OrthoDB" id="3376858at2"/>
<keyword evidence="1" id="KW-1133">Transmembrane helix</keyword>